<dbReference type="EMBL" id="QZKI01000110">
    <property type="protein sequence ID" value="RJP67000.1"/>
    <property type="molecule type" value="Genomic_DNA"/>
</dbReference>
<dbReference type="InterPro" id="IPR029058">
    <property type="entry name" value="AB_hydrolase_fold"/>
</dbReference>
<dbReference type="Pfam" id="PF12146">
    <property type="entry name" value="Hydrolase_4"/>
    <property type="match status" value="1"/>
</dbReference>
<feature type="domain" description="Serine aminopeptidase S33" evidence="3">
    <location>
        <begin position="27"/>
        <end position="240"/>
    </location>
</feature>
<dbReference type="GO" id="GO:0052689">
    <property type="term" value="F:carboxylic ester hydrolase activity"/>
    <property type="evidence" value="ECO:0007669"/>
    <property type="project" value="InterPro"/>
</dbReference>
<feature type="active site" description="Nucleophile" evidence="1">
    <location>
        <position position="101"/>
    </location>
</feature>
<dbReference type="Proteomes" id="UP000285961">
    <property type="component" value="Unassembled WGS sequence"/>
</dbReference>
<accession>A0A419ET71</accession>
<organism evidence="4 5">
    <name type="scientific">Candidatus Abyssobacteria bacterium SURF_17</name>
    <dbReference type="NCBI Taxonomy" id="2093361"/>
    <lineage>
        <taxon>Bacteria</taxon>
        <taxon>Pseudomonadati</taxon>
        <taxon>Candidatus Hydrogenedentota</taxon>
        <taxon>Candidatus Abyssobacteria</taxon>
    </lineage>
</organism>
<evidence type="ECO:0000313" key="5">
    <source>
        <dbReference type="Proteomes" id="UP000285961"/>
    </source>
</evidence>
<evidence type="ECO:0000256" key="1">
    <source>
        <dbReference type="PIRSR" id="PIRSR017388-1"/>
    </source>
</evidence>
<sequence length="272" mass="30275">MEAIRFMKTLEPEKVAPFRFDGGPIGCLLIHGFMGLPCVMRELGEYLAERGISVLCKPLPGHSTTPEDMMRTTWYDWYNACREDLADLSSLCDSVFLCGLSMGGTLSLHLAAHHAQEYKVAGVVTYGAPVHMKGPLLPLLPIAKKVVSFLKVPEKDVADPAGRDLARSYDRVPLACLSSLLELLAHVKHDLQDVRVPVLLMQSKNDHVVPPSDVHLIHALVSSRDKTVIEVERSYHILPVDYDKRLVKEKTYEFIHRVAHSRGNCASQSVNT</sequence>
<proteinExistence type="predicted"/>
<dbReference type="InterPro" id="IPR051044">
    <property type="entry name" value="MAG_DAG_Lipase"/>
</dbReference>
<feature type="active site" description="Charge relay system" evidence="1">
    <location>
        <position position="236"/>
    </location>
</feature>
<evidence type="ECO:0000259" key="3">
    <source>
        <dbReference type="Pfam" id="PF12146"/>
    </source>
</evidence>
<keyword evidence="4" id="KW-0378">Hydrolase</keyword>
<feature type="binding site" evidence="2">
    <location>
        <position position="102"/>
    </location>
    <ligand>
        <name>substrate</name>
    </ligand>
</feature>
<dbReference type="PANTHER" id="PTHR11614">
    <property type="entry name" value="PHOSPHOLIPASE-RELATED"/>
    <property type="match status" value="1"/>
</dbReference>
<dbReference type="InterPro" id="IPR022742">
    <property type="entry name" value="Hydrolase_4"/>
</dbReference>
<gene>
    <name evidence="4" type="ORF">C4532_15390</name>
</gene>
<dbReference type="AlphaFoldDB" id="A0A419ET71"/>
<dbReference type="Gene3D" id="3.40.50.1820">
    <property type="entry name" value="alpha/beta hydrolase"/>
    <property type="match status" value="1"/>
</dbReference>
<reference evidence="4 5" key="1">
    <citation type="journal article" date="2017" name="ISME J.">
        <title>Energy and carbon metabolisms in a deep terrestrial subsurface fluid microbial community.</title>
        <authorList>
            <person name="Momper L."/>
            <person name="Jungbluth S.P."/>
            <person name="Lee M.D."/>
            <person name="Amend J.P."/>
        </authorList>
    </citation>
    <scope>NUCLEOTIDE SEQUENCE [LARGE SCALE GENOMIC DNA]</scope>
    <source>
        <strain evidence="4">SURF_17</strain>
    </source>
</reference>
<comment type="caution">
    <text evidence="4">The sequence shown here is derived from an EMBL/GenBank/DDBJ whole genome shotgun (WGS) entry which is preliminary data.</text>
</comment>
<dbReference type="InterPro" id="IPR012354">
    <property type="entry name" value="Esterase_lipase"/>
</dbReference>
<dbReference type="SUPFAM" id="SSF53474">
    <property type="entry name" value="alpha/beta-Hydrolases"/>
    <property type="match status" value="1"/>
</dbReference>
<name>A0A419ET71_9BACT</name>
<evidence type="ECO:0000256" key="2">
    <source>
        <dbReference type="PIRSR" id="PIRSR017388-2"/>
    </source>
</evidence>
<feature type="active site" description="Charge relay system" evidence="1">
    <location>
        <position position="206"/>
    </location>
</feature>
<protein>
    <submittedName>
        <fullName evidence="4">Alpha/beta fold hydrolase</fullName>
    </submittedName>
</protein>
<dbReference type="PIRSF" id="PIRSF017388">
    <property type="entry name" value="Esterase_lipase"/>
    <property type="match status" value="1"/>
</dbReference>
<evidence type="ECO:0000313" key="4">
    <source>
        <dbReference type="EMBL" id="RJP67000.1"/>
    </source>
</evidence>
<feature type="binding site" evidence="2">
    <location>
        <position position="33"/>
    </location>
    <ligand>
        <name>substrate</name>
    </ligand>
</feature>